<dbReference type="SUPFAM" id="SSF54814">
    <property type="entry name" value="Prokaryotic type KH domain (KH-domain type II)"/>
    <property type="match status" value="1"/>
</dbReference>
<dbReference type="InterPro" id="IPR020627">
    <property type="entry name" value="KhpA"/>
</dbReference>
<keyword evidence="2 3" id="KW-0694">RNA-binding</keyword>
<evidence type="ECO:0000313" key="5">
    <source>
        <dbReference type="Proteomes" id="UP000523079"/>
    </source>
</evidence>
<dbReference type="PANTHER" id="PTHR34654">
    <property type="entry name" value="UPF0109 PROTEIN SCO5592"/>
    <property type="match status" value="1"/>
</dbReference>
<protein>
    <recommendedName>
        <fullName evidence="3">RNA-binding protein KhpA</fullName>
    </recommendedName>
    <alternativeName>
        <fullName evidence="3">KH-domain protein A</fullName>
    </alternativeName>
</protein>
<comment type="subcellular location">
    <subcellularLocation>
        <location evidence="3">Cytoplasm</location>
    </subcellularLocation>
</comment>
<keyword evidence="5" id="KW-1185">Reference proteome</keyword>
<dbReference type="Proteomes" id="UP000523079">
    <property type="component" value="Unassembled WGS sequence"/>
</dbReference>
<dbReference type="EMBL" id="JACGWT010000005">
    <property type="protein sequence ID" value="MBA8795709.1"/>
    <property type="molecule type" value="Genomic_DNA"/>
</dbReference>
<evidence type="ECO:0000256" key="2">
    <source>
        <dbReference type="ARBA" id="ARBA00022884"/>
    </source>
</evidence>
<dbReference type="InterPro" id="IPR015946">
    <property type="entry name" value="KH_dom-like_a/b"/>
</dbReference>
<comment type="caution">
    <text evidence="4">The sequence shown here is derived from an EMBL/GenBank/DDBJ whole genome shotgun (WGS) entry which is preliminary data.</text>
</comment>
<dbReference type="RefSeq" id="WP_182561293.1">
    <property type="nucleotide sequence ID" value="NZ_JACGWT010000005.1"/>
</dbReference>
<dbReference type="NCBIfam" id="NF002761">
    <property type="entry name" value="PRK02821.1"/>
    <property type="match status" value="1"/>
</dbReference>
<name>A0A7W3IUW5_9ACTN</name>
<proteinExistence type="inferred from homology"/>
<comment type="function">
    <text evidence="3">A probable RNA-binding protein.</text>
</comment>
<dbReference type="PANTHER" id="PTHR34654:SF1">
    <property type="entry name" value="RNA-BINDING PROTEIN KHPA"/>
    <property type="match status" value="1"/>
</dbReference>
<dbReference type="AlphaFoldDB" id="A0A7W3IUW5"/>
<dbReference type="Pfam" id="PF13083">
    <property type="entry name" value="KH_KhpA-B"/>
    <property type="match status" value="1"/>
</dbReference>
<evidence type="ECO:0000256" key="1">
    <source>
        <dbReference type="ARBA" id="ARBA00022490"/>
    </source>
</evidence>
<dbReference type="GO" id="GO:0003723">
    <property type="term" value="F:RNA binding"/>
    <property type="evidence" value="ECO:0007669"/>
    <property type="project" value="UniProtKB-UniRule"/>
</dbReference>
<comment type="similarity">
    <text evidence="3">Belongs to the KhpA RNA-binding protein family.</text>
</comment>
<evidence type="ECO:0000256" key="3">
    <source>
        <dbReference type="HAMAP-Rule" id="MF_00088"/>
    </source>
</evidence>
<dbReference type="GO" id="GO:0005737">
    <property type="term" value="C:cytoplasm"/>
    <property type="evidence" value="ECO:0007669"/>
    <property type="project" value="UniProtKB-SubCell"/>
</dbReference>
<gene>
    <name evidence="3" type="primary">khpA</name>
    <name evidence="4" type="ORF">FHX74_003345</name>
</gene>
<dbReference type="Gene3D" id="3.30.300.20">
    <property type="match status" value="1"/>
</dbReference>
<dbReference type="HAMAP" id="MF_00088">
    <property type="entry name" value="KhpA"/>
    <property type="match status" value="1"/>
</dbReference>
<reference evidence="4 5" key="1">
    <citation type="submission" date="2020-07" db="EMBL/GenBank/DDBJ databases">
        <title>Sequencing the genomes of 1000 actinobacteria strains.</title>
        <authorList>
            <person name="Klenk H.-P."/>
        </authorList>
    </citation>
    <scope>NUCLEOTIDE SEQUENCE [LARGE SCALE GENOMIC DNA]</scope>
    <source>
        <strain evidence="4 5">DSM 100723</strain>
    </source>
</reference>
<dbReference type="InterPro" id="IPR009019">
    <property type="entry name" value="KH_sf_prok-type"/>
</dbReference>
<accession>A0A7W3IUW5</accession>
<sequence>MLSDALEHLVRGIVTNPDDVRVRDKDLRRGRLLEVRVHPEDIGKVIGRNGRTASALRTVIGALAGREEVRVDFVDVDRRPQRDGRGYGRSRNGRR</sequence>
<keyword evidence="1 3" id="KW-0963">Cytoplasm</keyword>
<dbReference type="CDD" id="cd22533">
    <property type="entry name" value="KH-II_YlqC-like"/>
    <property type="match status" value="1"/>
</dbReference>
<evidence type="ECO:0000313" key="4">
    <source>
        <dbReference type="EMBL" id="MBA8795709.1"/>
    </source>
</evidence>
<dbReference type="PROSITE" id="PS50084">
    <property type="entry name" value="KH_TYPE_1"/>
    <property type="match status" value="1"/>
</dbReference>
<organism evidence="4 5">
    <name type="scientific">Microlunatus kandeliicorticis</name>
    <dbReference type="NCBI Taxonomy" id="1759536"/>
    <lineage>
        <taxon>Bacteria</taxon>
        <taxon>Bacillati</taxon>
        <taxon>Actinomycetota</taxon>
        <taxon>Actinomycetes</taxon>
        <taxon>Propionibacteriales</taxon>
        <taxon>Propionibacteriaceae</taxon>
        <taxon>Microlunatus</taxon>
    </lineage>
</organism>